<evidence type="ECO:0000256" key="9">
    <source>
        <dbReference type="ARBA" id="ARBA00026112"/>
    </source>
</evidence>
<comment type="subcellular location">
    <subcellularLocation>
        <location evidence="1">Endoplasmic reticulum</location>
    </subcellularLocation>
</comment>
<dbReference type="OrthoDB" id="10267115at2759"/>
<evidence type="ECO:0000256" key="11">
    <source>
        <dbReference type="ARBA" id="ARBA00048930"/>
    </source>
</evidence>
<dbReference type="EMBL" id="CAJVPQ010000178">
    <property type="protein sequence ID" value="CAG8453899.1"/>
    <property type="molecule type" value="Genomic_DNA"/>
</dbReference>
<comment type="caution">
    <text evidence="14">The sequence shown here is derived from an EMBL/GenBank/DDBJ whole genome shotgun (WGS) entry which is preliminary data.</text>
</comment>
<evidence type="ECO:0000313" key="14">
    <source>
        <dbReference type="EMBL" id="CAG8453899.1"/>
    </source>
</evidence>
<dbReference type="GO" id="GO:0047560">
    <property type="term" value="F:3-dehydrosphinganine reductase activity"/>
    <property type="evidence" value="ECO:0007669"/>
    <property type="project" value="UniProtKB-EC"/>
</dbReference>
<accession>A0A9N8YSY7</accession>
<evidence type="ECO:0000256" key="10">
    <source>
        <dbReference type="ARBA" id="ARBA00044737"/>
    </source>
</evidence>
<keyword evidence="4" id="KW-0256">Endoplasmic reticulum</keyword>
<dbReference type="GO" id="GO:0005789">
    <property type="term" value="C:endoplasmic reticulum membrane"/>
    <property type="evidence" value="ECO:0007669"/>
    <property type="project" value="TreeGrafter"/>
</dbReference>
<evidence type="ECO:0000256" key="7">
    <source>
        <dbReference type="ARBA" id="ARBA00023002"/>
    </source>
</evidence>
<keyword evidence="5" id="KW-0521">NADP</keyword>
<sequence>MSLIVYFLKLTPYSGQAGELHPIASLFITFILLTVGYLMGNSFLHKLLGRNKFLPQGKHAYVTGGSSGLGRAIAKLLASKGAHVTIVARGKEDLKTALEEIKNAAKEREEYKNLIFTAISADLTKKDESFRALNEACEKHNGKAPDFIICCAGSCKPGIFIEQDISIFENKQGIKGKVVLVSSILGLISFIGFSQYSPTKYAIKGLAETLRNELILYDIGVHCYFPGTINSPGLKEENKTKPKISSDIEGSNTELKPDEAAKILYKSLCKGEFFITSDFGGDLCRAANKGPVTPSNNFVVDHLLCNLAWIRRSKIAELNV</sequence>
<feature type="transmembrane region" description="Helical" evidence="13">
    <location>
        <begin position="178"/>
        <end position="196"/>
    </location>
</feature>
<keyword evidence="13" id="KW-0812">Transmembrane</keyword>
<keyword evidence="6" id="KW-0746">Sphingolipid metabolism</keyword>
<evidence type="ECO:0000256" key="3">
    <source>
        <dbReference type="ARBA" id="ARBA00004991"/>
    </source>
</evidence>
<evidence type="ECO:0000256" key="8">
    <source>
        <dbReference type="ARBA" id="ARBA00023098"/>
    </source>
</evidence>
<dbReference type="GO" id="GO:0030148">
    <property type="term" value="P:sphingolipid biosynthetic process"/>
    <property type="evidence" value="ECO:0007669"/>
    <property type="project" value="InterPro"/>
</dbReference>
<dbReference type="EC" id="1.1.1.102" evidence="9"/>
<dbReference type="PRINTS" id="PR00081">
    <property type="entry name" value="GDHRDH"/>
</dbReference>
<evidence type="ECO:0000256" key="1">
    <source>
        <dbReference type="ARBA" id="ARBA00004240"/>
    </source>
</evidence>
<dbReference type="PANTHER" id="PTHR43550">
    <property type="entry name" value="3-KETODIHYDROSPHINGOSINE REDUCTASE"/>
    <property type="match status" value="1"/>
</dbReference>
<evidence type="ECO:0000256" key="5">
    <source>
        <dbReference type="ARBA" id="ARBA00022857"/>
    </source>
</evidence>
<evidence type="ECO:0000313" key="15">
    <source>
        <dbReference type="Proteomes" id="UP000789570"/>
    </source>
</evidence>
<dbReference type="Pfam" id="PF00106">
    <property type="entry name" value="adh_short"/>
    <property type="match status" value="2"/>
</dbReference>
<dbReference type="GO" id="GO:0006666">
    <property type="term" value="P:3-keto-sphinganine metabolic process"/>
    <property type="evidence" value="ECO:0007669"/>
    <property type="project" value="InterPro"/>
</dbReference>
<keyword evidence="7" id="KW-0560">Oxidoreductase</keyword>
<keyword evidence="15" id="KW-1185">Reference proteome</keyword>
<comment type="function">
    <text evidence="10">Catalyzes the reduction of 3'-oxosphinganine (3-ketodihydrosphingosine/KDS) to sphinganine (dihydrosphingosine/DHS), the second step of de novo sphingolipid biosynthesis.</text>
</comment>
<gene>
    <name evidence="14" type="ORF">FCALED_LOCUS1386</name>
</gene>
<keyword evidence="8" id="KW-0443">Lipid metabolism</keyword>
<dbReference type="Proteomes" id="UP000789570">
    <property type="component" value="Unassembled WGS sequence"/>
</dbReference>
<dbReference type="AlphaFoldDB" id="A0A9N8YSY7"/>
<keyword evidence="13" id="KW-0472">Membrane</keyword>
<comment type="pathway">
    <text evidence="2">Lipid metabolism; sphingolipid metabolism.</text>
</comment>
<name>A0A9N8YSY7_9GLOM</name>
<evidence type="ECO:0000256" key="13">
    <source>
        <dbReference type="SAM" id="Phobius"/>
    </source>
</evidence>
<dbReference type="InterPro" id="IPR045022">
    <property type="entry name" value="KDSR-like"/>
</dbReference>
<dbReference type="InterPro" id="IPR002347">
    <property type="entry name" value="SDR_fam"/>
</dbReference>
<protein>
    <recommendedName>
        <fullName evidence="9">3-dehydrosphinganine reductase</fullName>
        <ecNumber evidence="9">1.1.1.102</ecNumber>
    </recommendedName>
</protein>
<feature type="coiled-coil region" evidence="12">
    <location>
        <begin position="87"/>
        <end position="114"/>
    </location>
</feature>
<evidence type="ECO:0000256" key="12">
    <source>
        <dbReference type="SAM" id="Coils"/>
    </source>
</evidence>
<feature type="transmembrane region" description="Helical" evidence="13">
    <location>
        <begin position="20"/>
        <end position="40"/>
    </location>
</feature>
<dbReference type="SUPFAM" id="SSF51735">
    <property type="entry name" value="NAD(P)-binding Rossmann-fold domains"/>
    <property type="match status" value="1"/>
</dbReference>
<organism evidence="14 15">
    <name type="scientific">Funneliformis caledonium</name>
    <dbReference type="NCBI Taxonomy" id="1117310"/>
    <lineage>
        <taxon>Eukaryota</taxon>
        <taxon>Fungi</taxon>
        <taxon>Fungi incertae sedis</taxon>
        <taxon>Mucoromycota</taxon>
        <taxon>Glomeromycotina</taxon>
        <taxon>Glomeromycetes</taxon>
        <taxon>Glomerales</taxon>
        <taxon>Glomeraceae</taxon>
        <taxon>Funneliformis</taxon>
    </lineage>
</organism>
<comment type="catalytic activity">
    <reaction evidence="11">
        <text>sphinganine + NADP(+) = 3-oxosphinganine + NADPH + H(+)</text>
        <dbReference type="Rhea" id="RHEA:22640"/>
        <dbReference type="ChEBI" id="CHEBI:15378"/>
        <dbReference type="ChEBI" id="CHEBI:57783"/>
        <dbReference type="ChEBI" id="CHEBI:57817"/>
        <dbReference type="ChEBI" id="CHEBI:58299"/>
        <dbReference type="ChEBI" id="CHEBI:58349"/>
        <dbReference type="EC" id="1.1.1.102"/>
    </reaction>
    <physiologicalReaction direction="right-to-left" evidence="11">
        <dbReference type="Rhea" id="RHEA:22642"/>
    </physiologicalReaction>
</comment>
<reference evidence="14" key="1">
    <citation type="submission" date="2021-06" db="EMBL/GenBank/DDBJ databases">
        <authorList>
            <person name="Kallberg Y."/>
            <person name="Tangrot J."/>
            <person name="Rosling A."/>
        </authorList>
    </citation>
    <scope>NUCLEOTIDE SEQUENCE</scope>
    <source>
        <strain evidence="14">UK204</strain>
    </source>
</reference>
<evidence type="ECO:0000256" key="6">
    <source>
        <dbReference type="ARBA" id="ARBA00022919"/>
    </source>
</evidence>
<keyword evidence="13" id="KW-1133">Transmembrane helix</keyword>
<comment type="pathway">
    <text evidence="3">Sphingolipid metabolism.</text>
</comment>
<proteinExistence type="predicted"/>
<dbReference type="CDD" id="cd08939">
    <property type="entry name" value="KDSR-like_SDR_c"/>
    <property type="match status" value="1"/>
</dbReference>
<dbReference type="PANTHER" id="PTHR43550:SF3">
    <property type="entry name" value="3-KETODIHYDROSPHINGOSINE REDUCTASE"/>
    <property type="match status" value="1"/>
</dbReference>
<evidence type="ECO:0000256" key="4">
    <source>
        <dbReference type="ARBA" id="ARBA00022824"/>
    </source>
</evidence>
<dbReference type="Gene3D" id="3.40.50.720">
    <property type="entry name" value="NAD(P)-binding Rossmann-like Domain"/>
    <property type="match status" value="2"/>
</dbReference>
<dbReference type="InterPro" id="IPR036291">
    <property type="entry name" value="NAD(P)-bd_dom_sf"/>
</dbReference>
<evidence type="ECO:0000256" key="2">
    <source>
        <dbReference type="ARBA" id="ARBA00004760"/>
    </source>
</evidence>
<keyword evidence="12" id="KW-0175">Coiled coil</keyword>